<evidence type="ECO:0000256" key="4">
    <source>
        <dbReference type="ARBA" id="ARBA00006105"/>
    </source>
</evidence>
<dbReference type="SUPFAM" id="SSF63380">
    <property type="entry name" value="Riboflavin synthase domain-like"/>
    <property type="match status" value="1"/>
</dbReference>
<dbReference type="CDD" id="cd06183">
    <property type="entry name" value="cyt_b5_reduct_like"/>
    <property type="match status" value="1"/>
</dbReference>
<dbReference type="InterPro" id="IPR017927">
    <property type="entry name" value="FAD-bd_FR_type"/>
</dbReference>
<comment type="catalytic activity">
    <reaction evidence="14 17">
        <text>2 Fe(III)-[cytochrome b5] + NADH = 2 Fe(II)-[cytochrome b5] + NAD(+) + H(+)</text>
        <dbReference type="Rhea" id="RHEA:46680"/>
        <dbReference type="Rhea" id="RHEA-COMP:10438"/>
        <dbReference type="Rhea" id="RHEA-COMP:10439"/>
        <dbReference type="ChEBI" id="CHEBI:15378"/>
        <dbReference type="ChEBI" id="CHEBI:29033"/>
        <dbReference type="ChEBI" id="CHEBI:29034"/>
        <dbReference type="ChEBI" id="CHEBI:57540"/>
        <dbReference type="ChEBI" id="CHEBI:57945"/>
        <dbReference type="EC" id="1.6.2.2"/>
    </reaction>
</comment>
<keyword evidence="9" id="KW-1133">Transmembrane helix</keyword>
<evidence type="ECO:0000256" key="15">
    <source>
        <dbReference type="ARBA" id="ARBA00049138"/>
    </source>
</evidence>
<organism evidence="19 20">
    <name type="scientific">Puccinia coronata f. sp. avenae</name>
    <dbReference type="NCBI Taxonomy" id="200324"/>
    <lineage>
        <taxon>Eukaryota</taxon>
        <taxon>Fungi</taxon>
        <taxon>Dikarya</taxon>
        <taxon>Basidiomycota</taxon>
        <taxon>Pucciniomycotina</taxon>
        <taxon>Pucciniomycetes</taxon>
        <taxon>Pucciniales</taxon>
        <taxon>Pucciniaceae</taxon>
        <taxon>Puccinia</taxon>
    </lineage>
</organism>
<feature type="binding site" evidence="16">
    <location>
        <position position="112"/>
    </location>
    <ligand>
        <name>FAD</name>
        <dbReference type="ChEBI" id="CHEBI:57692"/>
    </ligand>
</feature>
<gene>
    <name evidence="19" type="ORF">PCASD_02388</name>
</gene>
<keyword evidence="8 16" id="KW-0274">FAD</keyword>
<comment type="caution">
    <text evidence="19">The sequence shown here is derived from an EMBL/GenBank/DDBJ whole genome shotgun (WGS) entry which is preliminary data.</text>
</comment>
<dbReference type="PRINTS" id="PR00371">
    <property type="entry name" value="FPNCR"/>
</dbReference>
<evidence type="ECO:0000256" key="10">
    <source>
        <dbReference type="ARBA" id="ARBA00023002"/>
    </source>
</evidence>
<keyword evidence="10 17" id="KW-0560">Oxidoreductase</keyword>
<evidence type="ECO:0000256" key="3">
    <source>
        <dbReference type="ARBA" id="ARBA00005156"/>
    </source>
</evidence>
<evidence type="ECO:0000256" key="12">
    <source>
        <dbReference type="ARBA" id="ARBA00023128"/>
    </source>
</evidence>
<dbReference type="GO" id="GO:0005741">
    <property type="term" value="C:mitochondrial outer membrane"/>
    <property type="evidence" value="ECO:0007669"/>
    <property type="project" value="UniProtKB-SubCell"/>
</dbReference>
<keyword evidence="6" id="KW-0812">Transmembrane</keyword>
<evidence type="ECO:0000256" key="8">
    <source>
        <dbReference type="ARBA" id="ARBA00022827"/>
    </source>
</evidence>
<dbReference type="EC" id="1.6.2.2" evidence="17"/>
<dbReference type="InterPro" id="IPR017938">
    <property type="entry name" value="Riboflavin_synthase-like_b-brl"/>
</dbReference>
<proteinExistence type="inferred from homology"/>
<feature type="binding site" evidence="16">
    <location>
        <position position="104"/>
    </location>
    <ligand>
        <name>FAD</name>
        <dbReference type="ChEBI" id="CHEBI:57692"/>
    </ligand>
</feature>
<dbReference type="EMBL" id="PGCI01000033">
    <property type="protein sequence ID" value="PLW47181.1"/>
    <property type="molecule type" value="Genomic_DNA"/>
</dbReference>
<comment type="cofactor">
    <cofactor evidence="1 16 17">
        <name>FAD</name>
        <dbReference type="ChEBI" id="CHEBI:57692"/>
    </cofactor>
</comment>
<feature type="domain" description="FAD-binding FR-type" evidence="18">
    <location>
        <begin position="33"/>
        <end position="136"/>
    </location>
</feature>
<dbReference type="Pfam" id="PF00175">
    <property type="entry name" value="NAD_binding_1"/>
    <property type="match status" value="1"/>
</dbReference>
<dbReference type="SUPFAM" id="SSF52343">
    <property type="entry name" value="Ferredoxin reductase-like, C-terminal NADP-linked domain"/>
    <property type="match status" value="1"/>
</dbReference>
<dbReference type="PANTHER" id="PTHR19370:SF184">
    <property type="entry name" value="NADH-CYTOCHROME B5 REDUCTASE-LIKE"/>
    <property type="match status" value="1"/>
</dbReference>
<evidence type="ECO:0000256" key="9">
    <source>
        <dbReference type="ARBA" id="ARBA00022989"/>
    </source>
</evidence>
<dbReference type="AlphaFoldDB" id="A0A2N5VB34"/>
<evidence type="ECO:0000256" key="14">
    <source>
        <dbReference type="ARBA" id="ARBA00047682"/>
    </source>
</evidence>
<dbReference type="PROSITE" id="PS51384">
    <property type="entry name" value="FAD_FR"/>
    <property type="match status" value="1"/>
</dbReference>
<evidence type="ECO:0000256" key="17">
    <source>
        <dbReference type="RuleBase" id="RU361226"/>
    </source>
</evidence>
<sequence length="278" mass="31561">MIQLTIIAILITAALTINFIRSNRKPKAALLPTQFQLFQLQAKTYVSPNTSIYRFKLPRQDDYLGLPIGQHIIVQAEIDGKQIQRMYTPVSSDDNRGYFELMIKTYEQGNISKFIANLKIGDHIQVKGPRGQMKYHPELCSHIGMIAGGTGITPMLQIIRATVKNQDDQTQISLIYANVNPDDILLKKELDQIHDEHPEQFSVYYVLNNPPEGWTGGAGFVTKDMIESKLPSSKLGNRVKILLCGPPPMMSIMKKYLEELEFEKCRVISKIDDQVFCF</sequence>
<comment type="pathway">
    <text evidence="3">Protein modification; peptidyl-diphthamide biosynthesis.</text>
</comment>
<evidence type="ECO:0000256" key="6">
    <source>
        <dbReference type="ARBA" id="ARBA00022692"/>
    </source>
</evidence>
<evidence type="ECO:0000256" key="16">
    <source>
        <dbReference type="PIRSR" id="PIRSR601834-1"/>
    </source>
</evidence>
<evidence type="ECO:0000313" key="20">
    <source>
        <dbReference type="Proteomes" id="UP000235392"/>
    </source>
</evidence>
<comment type="subcellular location">
    <subcellularLocation>
        <location evidence="2">Mitochondrion outer membrane</location>
    </subcellularLocation>
</comment>
<evidence type="ECO:0000313" key="19">
    <source>
        <dbReference type="EMBL" id="PLW47181.1"/>
    </source>
</evidence>
<dbReference type="Proteomes" id="UP000235392">
    <property type="component" value="Unassembled WGS sequence"/>
</dbReference>
<dbReference type="InterPro" id="IPR001709">
    <property type="entry name" value="Flavoprot_Pyr_Nucl_cyt_Rdtase"/>
</dbReference>
<dbReference type="InterPro" id="IPR008333">
    <property type="entry name" value="Cbr1-like_FAD-bd_dom"/>
</dbReference>
<evidence type="ECO:0000256" key="5">
    <source>
        <dbReference type="ARBA" id="ARBA00022630"/>
    </source>
</evidence>
<dbReference type="GO" id="GO:0090524">
    <property type="term" value="F:cytochrome-b5 reductase activity, acting on NADH"/>
    <property type="evidence" value="ECO:0007669"/>
    <property type="project" value="UniProtKB-EC"/>
</dbReference>
<keyword evidence="11 17" id="KW-0520">NAD</keyword>
<keyword evidence="12" id="KW-0496">Mitochondrion</keyword>
<evidence type="ECO:0000256" key="2">
    <source>
        <dbReference type="ARBA" id="ARBA00004294"/>
    </source>
</evidence>
<dbReference type="InterPro" id="IPR039261">
    <property type="entry name" value="FNR_nucleotide-bd"/>
</dbReference>
<dbReference type="InterPro" id="IPR001433">
    <property type="entry name" value="OxRdtase_FAD/NAD-bd"/>
</dbReference>
<dbReference type="Gene3D" id="2.40.30.10">
    <property type="entry name" value="Translation factors"/>
    <property type="match status" value="1"/>
</dbReference>
<dbReference type="PRINTS" id="PR00406">
    <property type="entry name" value="CYTB5RDTASE"/>
</dbReference>
<dbReference type="InterPro" id="IPR001834">
    <property type="entry name" value="CBR-like"/>
</dbReference>
<evidence type="ECO:0000256" key="11">
    <source>
        <dbReference type="ARBA" id="ARBA00023027"/>
    </source>
</evidence>
<evidence type="ECO:0000256" key="1">
    <source>
        <dbReference type="ARBA" id="ARBA00001974"/>
    </source>
</evidence>
<keyword evidence="5 16" id="KW-0285">Flavoprotein</keyword>
<dbReference type="PANTHER" id="PTHR19370">
    <property type="entry name" value="NADH-CYTOCHROME B5 REDUCTASE"/>
    <property type="match status" value="1"/>
</dbReference>
<feature type="binding site" evidence="16">
    <location>
        <position position="85"/>
    </location>
    <ligand>
        <name>FAD</name>
        <dbReference type="ChEBI" id="CHEBI:57692"/>
    </ligand>
</feature>
<evidence type="ECO:0000256" key="7">
    <source>
        <dbReference type="ARBA" id="ARBA00022787"/>
    </source>
</evidence>
<keyword evidence="7" id="KW-1000">Mitochondrion outer membrane</keyword>
<protein>
    <recommendedName>
        <fullName evidence="17">NADH-cytochrome b5 reductase</fullName>
        <ecNumber evidence="17">1.6.2.2</ecNumber>
    </recommendedName>
</protein>
<comment type="similarity">
    <text evidence="4 17">Belongs to the flavoprotein pyridine nucleotide cytochrome reductase family.</text>
</comment>
<name>A0A2N5VB34_9BASI</name>
<feature type="binding site" evidence="16">
    <location>
        <position position="87"/>
    </location>
    <ligand>
        <name>FAD</name>
        <dbReference type="ChEBI" id="CHEBI:57692"/>
    </ligand>
</feature>
<feature type="binding site" evidence="16">
    <location>
        <position position="153"/>
    </location>
    <ligand>
        <name>FAD</name>
        <dbReference type="ChEBI" id="CHEBI:57692"/>
    </ligand>
</feature>
<reference evidence="19 20" key="1">
    <citation type="submission" date="2017-11" db="EMBL/GenBank/DDBJ databases">
        <title>De novo assembly and phasing of dikaryotic genomes from two isolates of Puccinia coronata f. sp. avenae, the causal agent of oat crown rust.</title>
        <authorList>
            <person name="Miller M.E."/>
            <person name="Zhang Y."/>
            <person name="Omidvar V."/>
            <person name="Sperschneider J."/>
            <person name="Schwessinger B."/>
            <person name="Raley C."/>
            <person name="Palmer J.M."/>
            <person name="Garnica D."/>
            <person name="Upadhyaya N."/>
            <person name="Rathjen J."/>
            <person name="Taylor J.M."/>
            <person name="Park R.F."/>
            <person name="Dodds P.N."/>
            <person name="Hirsch C.D."/>
            <person name="Kianian S.F."/>
            <person name="Figueroa M."/>
        </authorList>
    </citation>
    <scope>NUCLEOTIDE SEQUENCE [LARGE SCALE GENOMIC DNA]</scope>
    <source>
        <strain evidence="19">12SD80</strain>
    </source>
</reference>
<comment type="catalytic activity">
    <reaction evidence="15">
        <text>2 Fe(3+)-[Dph3] + NADH = 2 Fe(2+)-[Dph3] + NAD(+) + H(+)</text>
        <dbReference type="Rhea" id="RHEA:71231"/>
        <dbReference type="Rhea" id="RHEA-COMP:18002"/>
        <dbReference type="Rhea" id="RHEA-COMP:18003"/>
        <dbReference type="ChEBI" id="CHEBI:15378"/>
        <dbReference type="ChEBI" id="CHEBI:29033"/>
        <dbReference type="ChEBI" id="CHEBI:29034"/>
        <dbReference type="ChEBI" id="CHEBI:57540"/>
        <dbReference type="ChEBI" id="CHEBI:57945"/>
        <dbReference type="ChEBI" id="CHEBI:83228"/>
    </reaction>
    <physiologicalReaction direction="left-to-right" evidence="15">
        <dbReference type="Rhea" id="RHEA:71232"/>
    </physiologicalReaction>
</comment>
<evidence type="ECO:0000259" key="18">
    <source>
        <dbReference type="PROSITE" id="PS51384"/>
    </source>
</evidence>
<dbReference type="Gene3D" id="3.40.50.80">
    <property type="entry name" value="Nucleotide-binding domain of ferredoxin-NADP reductase (FNR) module"/>
    <property type="match status" value="1"/>
</dbReference>
<dbReference type="FunFam" id="2.40.30.10:FF:000032">
    <property type="entry name" value="NADH-cytochrome b5 reductase"/>
    <property type="match status" value="1"/>
</dbReference>
<keyword evidence="13" id="KW-0472">Membrane</keyword>
<dbReference type="FunFam" id="3.40.50.80:FF:000019">
    <property type="entry name" value="NADH-cytochrome b5 reductase"/>
    <property type="match status" value="1"/>
</dbReference>
<feature type="binding site" evidence="16">
    <location>
        <position position="111"/>
    </location>
    <ligand>
        <name>FAD</name>
        <dbReference type="ChEBI" id="CHEBI:57692"/>
    </ligand>
</feature>
<dbReference type="Pfam" id="PF00970">
    <property type="entry name" value="FAD_binding_6"/>
    <property type="match status" value="1"/>
</dbReference>
<accession>A0A2N5VB34</accession>
<evidence type="ECO:0000256" key="13">
    <source>
        <dbReference type="ARBA" id="ARBA00023136"/>
    </source>
</evidence>